<dbReference type="EMBL" id="CADCTB010000145">
    <property type="protein sequence ID" value="CAA9253781.1"/>
    <property type="molecule type" value="Genomic_DNA"/>
</dbReference>
<feature type="transmembrane region" description="Helical" evidence="1">
    <location>
        <begin position="33"/>
        <end position="54"/>
    </location>
</feature>
<reference evidence="2" key="1">
    <citation type="submission" date="2020-02" db="EMBL/GenBank/DDBJ databases">
        <authorList>
            <person name="Meier V. D."/>
        </authorList>
    </citation>
    <scope>NUCLEOTIDE SEQUENCE</scope>
    <source>
        <strain evidence="2">AVDCRST_MAG10</strain>
    </source>
</reference>
<protein>
    <recommendedName>
        <fullName evidence="3">DUF2304 domain-containing protein</fullName>
    </recommendedName>
</protein>
<evidence type="ECO:0000256" key="1">
    <source>
        <dbReference type="SAM" id="Phobius"/>
    </source>
</evidence>
<feature type="transmembrane region" description="Helical" evidence="1">
    <location>
        <begin position="60"/>
        <end position="87"/>
    </location>
</feature>
<dbReference type="InterPro" id="IPR019277">
    <property type="entry name" value="DUF2304"/>
</dbReference>
<keyword evidence="1" id="KW-0472">Membrane</keyword>
<keyword evidence="1" id="KW-0812">Transmembrane</keyword>
<feature type="transmembrane region" description="Helical" evidence="1">
    <location>
        <begin position="6"/>
        <end position="24"/>
    </location>
</feature>
<name>A0A6J4IJV6_9ACTN</name>
<evidence type="ECO:0008006" key="3">
    <source>
        <dbReference type="Google" id="ProtNLM"/>
    </source>
</evidence>
<accession>A0A6J4IJV6</accession>
<dbReference type="Pfam" id="PF10066">
    <property type="entry name" value="DUF2304"/>
    <property type="match status" value="1"/>
</dbReference>
<sequence>MSTGGHVLIFSLTLFSLLFIVRMVRRNQLPSRYALLWLSIGVVIGFLAIFPRVLDRVSNWLGIAYAPGTFFLGAITMLFLIVVHFSWELARLDARTRLLAEELAILRADPPRDAPGVAPAEEDQPVDH</sequence>
<gene>
    <name evidence="2" type="ORF">AVDCRST_MAG10-2368</name>
</gene>
<evidence type="ECO:0000313" key="2">
    <source>
        <dbReference type="EMBL" id="CAA9253781.1"/>
    </source>
</evidence>
<dbReference type="AlphaFoldDB" id="A0A6J4IJV6"/>
<organism evidence="2">
    <name type="scientific">uncultured Acidimicrobiales bacterium</name>
    <dbReference type="NCBI Taxonomy" id="310071"/>
    <lineage>
        <taxon>Bacteria</taxon>
        <taxon>Bacillati</taxon>
        <taxon>Actinomycetota</taxon>
        <taxon>Acidimicrobiia</taxon>
        <taxon>Acidimicrobiales</taxon>
        <taxon>environmental samples</taxon>
    </lineage>
</organism>
<keyword evidence="1" id="KW-1133">Transmembrane helix</keyword>
<proteinExistence type="predicted"/>